<evidence type="ECO:0000313" key="8">
    <source>
        <dbReference type="Proteomes" id="UP000800036"/>
    </source>
</evidence>
<evidence type="ECO:0000256" key="6">
    <source>
        <dbReference type="SAM" id="MobiDB-lite"/>
    </source>
</evidence>
<dbReference type="PROSITE" id="PS00723">
    <property type="entry name" value="POLYPRENYL_SYNTHASE_1"/>
    <property type="match status" value="1"/>
</dbReference>
<dbReference type="InterPro" id="IPR000092">
    <property type="entry name" value="Polyprenyl_synt"/>
</dbReference>
<dbReference type="PROSITE" id="PS00444">
    <property type="entry name" value="POLYPRENYL_SYNTHASE_2"/>
    <property type="match status" value="1"/>
</dbReference>
<accession>A0A6A5VJD3</accession>
<evidence type="ECO:0000256" key="1">
    <source>
        <dbReference type="ARBA" id="ARBA00012382"/>
    </source>
</evidence>
<keyword evidence="3" id="KW-0479">Metal-binding</keyword>
<evidence type="ECO:0000256" key="2">
    <source>
        <dbReference type="ARBA" id="ARBA00022679"/>
    </source>
</evidence>
<dbReference type="CDD" id="cd00685">
    <property type="entry name" value="Trans_IPPS_HT"/>
    <property type="match status" value="1"/>
</dbReference>
<dbReference type="AlphaFoldDB" id="A0A6A5VJD3"/>
<gene>
    <name evidence="7" type="ORF">BU23DRAFT_589481</name>
</gene>
<dbReference type="InterPro" id="IPR008949">
    <property type="entry name" value="Isoprenoid_synthase_dom_sf"/>
</dbReference>
<dbReference type="GO" id="GO:0008299">
    <property type="term" value="P:isoprenoid biosynthetic process"/>
    <property type="evidence" value="ECO:0007669"/>
    <property type="project" value="InterPro"/>
</dbReference>
<evidence type="ECO:0000313" key="7">
    <source>
        <dbReference type="EMBL" id="KAF1973477.1"/>
    </source>
</evidence>
<dbReference type="Pfam" id="PF00348">
    <property type="entry name" value="polyprenyl_synt"/>
    <property type="match status" value="1"/>
</dbReference>
<dbReference type="Proteomes" id="UP000800036">
    <property type="component" value="Unassembled WGS sequence"/>
</dbReference>
<dbReference type="GO" id="GO:0004311">
    <property type="term" value="F:geranylgeranyl diphosphate synthase activity"/>
    <property type="evidence" value="ECO:0007669"/>
    <property type="project" value="UniProtKB-EC"/>
</dbReference>
<proteinExistence type="inferred from homology"/>
<sequence length="321" mass="35610">MLVATRSRIERSAGNRQERTVSQKKSIARQPYDYVAASPSKGIREELIKGFNAWFDVPPSTLEHITRAIGILHTASLLIDDIQDDSPLRRGRPAAHTIYGVPQTINSANYMYFAAIRELQTLHSPHVLFIATSELLQLHLGQGMDLYWRDMLQCPTPAAYFAMVTQKTGGLFRLAVRLLAAESHRPLLEGIVPLVEALGVVFQIRDDYQNLVSSEYRDKKGSCEDLTEGKFSYPVIHCVQADAEAGSQLVQILKLRSTDEGVKRVALECLERTGSLEHTRGLILREIARAKGLVDALGEATEGVLETRGLHGLLDRLANGL</sequence>
<keyword evidence="2 5" id="KW-0808">Transferase</keyword>
<evidence type="ECO:0000256" key="4">
    <source>
        <dbReference type="ARBA" id="ARBA00022842"/>
    </source>
</evidence>
<dbReference type="EC" id="2.5.1.29" evidence="1"/>
<evidence type="ECO:0000256" key="5">
    <source>
        <dbReference type="RuleBase" id="RU004466"/>
    </source>
</evidence>
<keyword evidence="8" id="KW-1185">Reference proteome</keyword>
<dbReference type="SFLD" id="SFLDS00005">
    <property type="entry name" value="Isoprenoid_Synthase_Type_I"/>
    <property type="match status" value="1"/>
</dbReference>
<reference evidence="7" key="1">
    <citation type="journal article" date="2020" name="Stud. Mycol.">
        <title>101 Dothideomycetes genomes: a test case for predicting lifestyles and emergence of pathogens.</title>
        <authorList>
            <person name="Haridas S."/>
            <person name="Albert R."/>
            <person name="Binder M."/>
            <person name="Bloem J."/>
            <person name="Labutti K."/>
            <person name="Salamov A."/>
            <person name="Andreopoulos B."/>
            <person name="Baker S."/>
            <person name="Barry K."/>
            <person name="Bills G."/>
            <person name="Bluhm B."/>
            <person name="Cannon C."/>
            <person name="Castanera R."/>
            <person name="Culley D."/>
            <person name="Daum C."/>
            <person name="Ezra D."/>
            <person name="Gonzalez J."/>
            <person name="Henrissat B."/>
            <person name="Kuo A."/>
            <person name="Liang C."/>
            <person name="Lipzen A."/>
            <person name="Lutzoni F."/>
            <person name="Magnuson J."/>
            <person name="Mondo S."/>
            <person name="Nolan M."/>
            <person name="Ohm R."/>
            <person name="Pangilinan J."/>
            <person name="Park H.-J."/>
            <person name="Ramirez L."/>
            <person name="Alfaro M."/>
            <person name="Sun H."/>
            <person name="Tritt A."/>
            <person name="Yoshinaga Y."/>
            <person name="Zwiers L.-H."/>
            <person name="Turgeon B."/>
            <person name="Goodwin S."/>
            <person name="Spatafora J."/>
            <person name="Crous P."/>
            <person name="Grigoriev I."/>
        </authorList>
    </citation>
    <scope>NUCLEOTIDE SEQUENCE</scope>
    <source>
        <strain evidence="7">CBS 107.79</strain>
    </source>
</reference>
<keyword evidence="4" id="KW-0460">Magnesium</keyword>
<feature type="compositionally biased region" description="Basic and acidic residues" evidence="6">
    <location>
        <begin position="7"/>
        <end position="21"/>
    </location>
</feature>
<dbReference type="Gene3D" id="1.10.600.10">
    <property type="entry name" value="Farnesyl Diphosphate Synthase"/>
    <property type="match status" value="1"/>
</dbReference>
<dbReference type="GO" id="GO:0046165">
    <property type="term" value="P:alcohol biosynthetic process"/>
    <property type="evidence" value="ECO:0007669"/>
    <property type="project" value="UniProtKB-ARBA"/>
</dbReference>
<dbReference type="SUPFAM" id="SSF48576">
    <property type="entry name" value="Terpenoid synthases"/>
    <property type="match status" value="1"/>
</dbReference>
<dbReference type="EMBL" id="ML976680">
    <property type="protein sequence ID" value="KAF1973477.1"/>
    <property type="molecule type" value="Genomic_DNA"/>
</dbReference>
<name>A0A6A5VJD3_9PLEO</name>
<dbReference type="PANTHER" id="PTHR12001">
    <property type="entry name" value="GERANYLGERANYL PYROPHOSPHATE SYNTHASE"/>
    <property type="match status" value="1"/>
</dbReference>
<evidence type="ECO:0000256" key="3">
    <source>
        <dbReference type="ARBA" id="ARBA00022723"/>
    </source>
</evidence>
<dbReference type="OrthoDB" id="6921389at2759"/>
<dbReference type="PANTHER" id="PTHR12001:SF44">
    <property type="entry name" value="GERANYLGERANYL PYROPHOSPHATE SYNTHASE"/>
    <property type="match status" value="1"/>
</dbReference>
<dbReference type="GO" id="GO:0043386">
    <property type="term" value="P:mycotoxin biosynthetic process"/>
    <property type="evidence" value="ECO:0007669"/>
    <property type="project" value="UniProtKB-ARBA"/>
</dbReference>
<organism evidence="7 8">
    <name type="scientific">Bimuria novae-zelandiae CBS 107.79</name>
    <dbReference type="NCBI Taxonomy" id="1447943"/>
    <lineage>
        <taxon>Eukaryota</taxon>
        <taxon>Fungi</taxon>
        <taxon>Dikarya</taxon>
        <taxon>Ascomycota</taxon>
        <taxon>Pezizomycotina</taxon>
        <taxon>Dothideomycetes</taxon>
        <taxon>Pleosporomycetidae</taxon>
        <taxon>Pleosporales</taxon>
        <taxon>Massarineae</taxon>
        <taxon>Didymosphaeriaceae</taxon>
        <taxon>Bimuria</taxon>
    </lineage>
</organism>
<comment type="similarity">
    <text evidence="5">Belongs to the FPP/GGPP synthase family.</text>
</comment>
<dbReference type="InterPro" id="IPR033749">
    <property type="entry name" value="Polyprenyl_synt_CS"/>
</dbReference>
<feature type="region of interest" description="Disordered" evidence="6">
    <location>
        <begin position="1"/>
        <end position="25"/>
    </location>
</feature>
<dbReference type="GO" id="GO:0046872">
    <property type="term" value="F:metal ion binding"/>
    <property type="evidence" value="ECO:0007669"/>
    <property type="project" value="UniProtKB-KW"/>
</dbReference>
<protein>
    <recommendedName>
        <fullName evidence="1">geranylgeranyl diphosphate synthase</fullName>
        <ecNumber evidence="1">2.5.1.29</ecNumber>
    </recommendedName>
</protein>